<protein>
    <submittedName>
        <fullName evidence="2">Uncharacterized protein</fullName>
    </submittedName>
</protein>
<dbReference type="EMBL" id="JAEHOE010000090">
    <property type="protein sequence ID" value="KAG2487954.1"/>
    <property type="molecule type" value="Genomic_DNA"/>
</dbReference>
<sequence length="139" mass="14434">MGSAVLFALRRLPRSASGAASPFAAAIAGVSSSSAPLRPFEAGAGGRAGEGSGRMETMVAHSSTADAWNADKPRLGSWPNIEVGVPRPDTVTAPEPTIFVKETKHPIVGGYTDTDLIMEYDRVRGTSDLNDNASISSAF</sequence>
<evidence type="ECO:0000313" key="3">
    <source>
        <dbReference type="Proteomes" id="UP000612055"/>
    </source>
</evidence>
<evidence type="ECO:0000313" key="2">
    <source>
        <dbReference type="EMBL" id="KAG2487954.1"/>
    </source>
</evidence>
<dbReference type="Proteomes" id="UP000612055">
    <property type="component" value="Unassembled WGS sequence"/>
</dbReference>
<proteinExistence type="predicted"/>
<feature type="region of interest" description="Disordered" evidence="1">
    <location>
        <begin position="35"/>
        <end position="92"/>
    </location>
</feature>
<comment type="caution">
    <text evidence="2">The sequence shown here is derived from an EMBL/GenBank/DDBJ whole genome shotgun (WGS) entry which is preliminary data.</text>
</comment>
<feature type="compositionally biased region" description="Gly residues" evidence="1">
    <location>
        <begin position="43"/>
        <end position="52"/>
    </location>
</feature>
<organism evidence="2 3">
    <name type="scientific">Edaphochlamys debaryana</name>
    <dbReference type="NCBI Taxonomy" id="47281"/>
    <lineage>
        <taxon>Eukaryota</taxon>
        <taxon>Viridiplantae</taxon>
        <taxon>Chlorophyta</taxon>
        <taxon>core chlorophytes</taxon>
        <taxon>Chlorophyceae</taxon>
        <taxon>CS clade</taxon>
        <taxon>Chlamydomonadales</taxon>
        <taxon>Chlamydomonadales incertae sedis</taxon>
        <taxon>Edaphochlamys</taxon>
    </lineage>
</organism>
<reference evidence="2" key="1">
    <citation type="journal article" date="2020" name="bioRxiv">
        <title>Comparative genomics of Chlamydomonas.</title>
        <authorList>
            <person name="Craig R.J."/>
            <person name="Hasan A.R."/>
            <person name="Ness R.W."/>
            <person name="Keightley P.D."/>
        </authorList>
    </citation>
    <scope>NUCLEOTIDE SEQUENCE</scope>
    <source>
        <strain evidence="2">CCAP 11/70</strain>
    </source>
</reference>
<dbReference type="OrthoDB" id="10510907at2759"/>
<keyword evidence="3" id="KW-1185">Reference proteome</keyword>
<gene>
    <name evidence="2" type="ORF">HYH03_013533</name>
</gene>
<accession>A0A835XYF0</accession>
<name>A0A835XYF0_9CHLO</name>
<dbReference type="AlphaFoldDB" id="A0A835XYF0"/>
<evidence type="ECO:0000256" key="1">
    <source>
        <dbReference type="SAM" id="MobiDB-lite"/>
    </source>
</evidence>